<evidence type="ECO:0000313" key="2">
    <source>
        <dbReference type="Proteomes" id="UP000501690"/>
    </source>
</evidence>
<evidence type="ECO:0000313" key="1">
    <source>
        <dbReference type="EMBL" id="QCE10073.1"/>
    </source>
</evidence>
<accession>A0A4D6N8A9</accession>
<gene>
    <name evidence="1" type="ORF">DEO72_LG10g1299</name>
</gene>
<organism evidence="1 2">
    <name type="scientific">Vigna unguiculata</name>
    <name type="common">Cowpea</name>
    <dbReference type="NCBI Taxonomy" id="3917"/>
    <lineage>
        <taxon>Eukaryota</taxon>
        <taxon>Viridiplantae</taxon>
        <taxon>Streptophyta</taxon>
        <taxon>Embryophyta</taxon>
        <taxon>Tracheophyta</taxon>
        <taxon>Spermatophyta</taxon>
        <taxon>Magnoliopsida</taxon>
        <taxon>eudicotyledons</taxon>
        <taxon>Gunneridae</taxon>
        <taxon>Pentapetalae</taxon>
        <taxon>rosids</taxon>
        <taxon>fabids</taxon>
        <taxon>Fabales</taxon>
        <taxon>Fabaceae</taxon>
        <taxon>Papilionoideae</taxon>
        <taxon>50 kb inversion clade</taxon>
        <taxon>NPAAA clade</taxon>
        <taxon>indigoferoid/millettioid clade</taxon>
        <taxon>Phaseoleae</taxon>
        <taxon>Vigna</taxon>
    </lineage>
</organism>
<dbReference type="AlphaFoldDB" id="A0A4D6N8A9"/>
<sequence>MLSRSGECISPKREIEGCEALVRVLVLSEGRSRPGEKSSPKRGFAASHWSTLAQARKFSLSETSPVAQAKASSLSEYSVVCVRCLYALMRTWIRRCCAMSGFVCSVLTFERCCVRGRYVVGGSHVLDYGQVEKP</sequence>
<keyword evidence="2" id="KW-1185">Reference proteome</keyword>
<dbReference type="Proteomes" id="UP000501690">
    <property type="component" value="Linkage Group LG10"/>
</dbReference>
<reference evidence="1 2" key="1">
    <citation type="submission" date="2019-04" db="EMBL/GenBank/DDBJ databases">
        <title>An improved genome assembly and genetic linkage map for asparagus bean, Vigna unguiculata ssp. sesquipedialis.</title>
        <authorList>
            <person name="Xia Q."/>
            <person name="Zhang R."/>
            <person name="Dong Y."/>
        </authorList>
    </citation>
    <scope>NUCLEOTIDE SEQUENCE [LARGE SCALE GENOMIC DNA]</scope>
    <source>
        <tissue evidence="1">Leaf</tissue>
    </source>
</reference>
<name>A0A4D6N8A9_VIGUN</name>
<proteinExistence type="predicted"/>
<protein>
    <submittedName>
        <fullName evidence="1">Uncharacterized protein</fullName>
    </submittedName>
</protein>
<dbReference type="EMBL" id="CP039354">
    <property type="protein sequence ID" value="QCE10073.1"/>
    <property type="molecule type" value="Genomic_DNA"/>
</dbReference>